<dbReference type="PANTHER" id="PTHR43861">
    <property type="entry name" value="TRANS-ACONITATE 2-METHYLTRANSFERASE-RELATED"/>
    <property type="match status" value="1"/>
</dbReference>
<keyword evidence="2 4" id="KW-0808">Transferase</keyword>
<evidence type="ECO:0000259" key="3">
    <source>
        <dbReference type="Pfam" id="PF13649"/>
    </source>
</evidence>
<proteinExistence type="predicted"/>
<comment type="caution">
    <text evidence="4">The sequence shown here is derived from an EMBL/GenBank/DDBJ whole genome shotgun (WGS) entry which is preliminary data.</text>
</comment>
<dbReference type="SUPFAM" id="SSF53335">
    <property type="entry name" value="S-adenosyl-L-methionine-dependent methyltransferases"/>
    <property type="match status" value="1"/>
</dbReference>
<dbReference type="Gene3D" id="3.40.50.150">
    <property type="entry name" value="Vaccinia Virus protein VP39"/>
    <property type="match status" value="1"/>
</dbReference>
<evidence type="ECO:0000313" key="5">
    <source>
        <dbReference type="Proteomes" id="UP000252770"/>
    </source>
</evidence>
<evidence type="ECO:0000313" key="4">
    <source>
        <dbReference type="EMBL" id="RCK68389.1"/>
    </source>
</evidence>
<evidence type="ECO:0000256" key="2">
    <source>
        <dbReference type="ARBA" id="ARBA00022679"/>
    </source>
</evidence>
<dbReference type="InterPro" id="IPR041698">
    <property type="entry name" value="Methyltransf_25"/>
</dbReference>
<dbReference type="Pfam" id="PF13649">
    <property type="entry name" value="Methyltransf_25"/>
    <property type="match status" value="1"/>
</dbReference>
<dbReference type="EMBL" id="QOUI01000011">
    <property type="protein sequence ID" value="RCK68389.1"/>
    <property type="molecule type" value="Genomic_DNA"/>
</dbReference>
<gene>
    <name evidence="4" type="ORF">DT076_15770</name>
</gene>
<dbReference type="AlphaFoldDB" id="A0A367YS54"/>
<keyword evidence="5" id="KW-1185">Reference proteome</keyword>
<keyword evidence="1 4" id="KW-0489">Methyltransferase</keyword>
<organism evidence="4 5">
    <name type="scientific">Desertihabitans brevis</name>
    <dbReference type="NCBI Taxonomy" id="2268447"/>
    <lineage>
        <taxon>Bacteria</taxon>
        <taxon>Bacillati</taxon>
        <taxon>Actinomycetota</taxon>
        <taxon>Actinomycetes</taxon>
        <taxon>Propionibacteriales</taxon>
        <taxon>Propionibacteriaceae</taxon>
        <taxon>Desertihabitans</taxon>
    </lineage>
</organism>
<reference evidence="4 5" key="1">
    <citation type="submission" date="2018-07" db="EMBL/GenBank/DDBJ databases">
        <title>Desertimonas flava gen. nov. sp. nov.</title>
        <authorList>
            <person name="Liu S."/>
        </authorList>
    </citation>
    <scope>NUCLEOTIDE SEQUENCE [LARGE SCALE GENOMIC DNA]</scope>
    <source>
        <strain evidence="4 5">16Sb5-5</strain>
    </source>
</reference>
<dbReference type="GO" id="GO:0032259">
    <property type="term" value="P:methylation"/>
    <property type="evidence" value="ECO:0007669"/>
    <property type="project" value="UniProtKB-KW"/>
</dbReference>
<name>A0A367YS54_9ACTN</name>
<dbReference type="Proteomes" id="UP000252770">
    <property type="component" value="Unassembled WGS sequence"/>
</dbReference>
<sequence>MQLQPGYDVLAETYHEVLPLPYQTPLEEHAVAAFADTVLRRDAAGVVVDVGCGTGGVAADLTARGLAVVGVDPSSAMLVIAAREHPGLTLLRGDARLAALPPEQPVAAVIARFSLIHVPPEELAEVFAVWRSRLPAGGPVLVAFQCEDDPSRPYEEFDHKVARAWRPHPDAMADRLTAAGFAEVWRTISRPDAMHRFPECHLLLCRTEDVPG</sequence>
<accession>A0A367YS54</accession>
<evidence type="ECO:0000256" key="1">
    <source>
        <dbReference type="ARBA" id="ARBA00022603"/>
    </source>
</evidence>
<dbReference type="CDD" id="cd02440">
    <property type="entry name" value="AdoMet_MTases"/>
    <property type="match status" value="1"/>
</dbReference>
<dbReference type="InterPro" id="IPR029063">
    <property type="entry name" value="SAM-dependent_MTases_sf"/>
</dbReference>
<dbReference type="PANTHER" id="PTHR43861:SF1">
    <property type="entry name" value="TRANS-ACONITATE 2-METHYLTRANSFERASE"/>
    <property type="match status" value="1"/>
</dbReference>
<feature type="domain" description="Methyltransferase" evidence="3">
    <location>
        <begin position="47"/>
        <end position="138"/>
    </location>
</feature>
<dbReference type="GO" id="GO:0008168">
    <property type="term" value="F:methyltransferase activity"/>
    <property type="evidence" value="ECO:0007669"/>
    <property type="project" value="UniProtKB-KW"/>
</dbReference>
<dbReference type="RefSeq" id="WP_114127675.1">
    <property type="nucleotide sequence ID" value="NZ_QOUI01000011.1"/>
</dbReference>
<protein>
    <submittedName>
        <fullName evidence="4">Class I SAM-dependent methyltransferase</fullName>
    </submittedName>
</protein>